<organism evidence="1">
    <name type="scientific">Chaetoceros debilis</name>
    <dbReference type="NCBI Taxonomy" id="122233"/>
    <lineage>
        <taxon>Eukaryota</taxon>
        <taxon>Sar</taxon>
        <taxon>Stramenopiles</taxon>
        <taxon>Ochrophyta</taxon>
        <taxon>Bacillariophyta</taxon>
        <taxon>Coscinodiscophyceae</taxon>
        <taxon>Chaetocerotophycidae</taxon>
        <taxon>Chaetocerotales</taxon>
        <taxon>Chaetocerotaceae</taxon>
        <taxon>Chaetoceros</taxon>
    </lineage>
</organism>
<dbReference type="Pfam" id="PF13911">
    <property type="entry name" value="AhpC-TSA_2"/>
    <property type="match status" value="1"/>
</dbReference>
<gene>
    <name evidence="1" type="ORF">CDEB00056_LOCUS4741</name>
</gene>
<dbReference type="EMBL" id="HBIO01006475">
    <property type="protein sequence ID" value="CAE0459900.1"/>
    <property type="molecule type" value="Transcribed_RNA"/>
</dbReference>
<reference evidence="1" key="1">
    <citation type="submission" date="2021-01" db="EMBL/GenBank/DDBJ databases">
        <authorList>
            <person name="Corre E."/>
            <person name="Pelletier E."/>
            <person name="Niang G."/>
            <person name="Scheremetjew M."/>
            <person name="Finn R."/>
            <person name="Kale V."/>
            <person name="Holt S."/>
            <person name="Cochrane G."/>
            <person name="Meng A."/>
            <person name="Brown T."/>
            <person name="Cohen L."/>
        </authorList>
    </citation>
    <scope>NUCLEOTIDE SEQUENCE</scope>
    <source>
        <strain evidence="1">MM31A-1</strain>
    </source>
</reference>
<protein>
    <submittedName>
        <fullName evidence="1">Uncharacterized protein</fullName>
    </submittedName>
</protein>
<sequence>MDLAAQEDKPLDGFGIFGTIKETAVDDEGLVEFYEKSFTFPIYKDENLTFYEFFGKKKLGLTSYNPLRLYRGYKKMMKRINAKGLSGNLVGEGMVQGGIIVFDKNGQPNFAYVEDTGKEFPVEDLLSAVKAVKEGRDEL</sequence>
<evidence type="ECO:0000313" key="1">
    <source>
        <dbReference type="EMBL" id="CAE0459900.1"/>
    </source>
</evidence>
<accession>A0A7S3V658</accession>
<proteinExistence type="predicted"/>
<dbReference type="AlphaFoldDB" id="A0A7S3V658"/>
<dbReference type="InterPro" id="IPR032801">
    <property type="entry name" value="PXL2A/B/C"/>
</dbReference>
<name>A0A7S3V658_9STRA</name>